<protein>
    <submittedName>
        <fullName evidence="1">Uncharacterized protein</fullName>
    </submittedName>
</protein>
<keyword evidence="2" id="KW-1185">Reference proteome</keyword>
<reference evidence="1" key="1">
    <citation type="submission" date="2016-08" db="EMBL/GenBank/DDBJ databases">
        <authorList>
            <person name="Ngugi D.K."/>
            <person name="Miyake S."/>
            <person name="Stingl U."/>
        </authorList>
    </citation>
    <scope>NUCLEOTIDE SEQUENCE</scope>
    <source>
        <strain evidence="1">SCG-D08WGA-EpuloA1</strain>
    </source>
</reference>
<evidence type="ECO:0000313" key="2">
    <source>
        <dbReference type="Proteomes" id="UP000188637"/>
    </source>
</evidence>
<gene>
    <name evidence="1" type="ORF">AN640_00565</name>
</gene>
<dbReference type="Proteomes" id="UP000188637">
    <property type="component" value="Unassembled WGS sequence"/>
</dbReference>
<evidence type="ECO:0000313" key="1">
    <source>
        <dbReference type="EMBL" id="ONI38283.1"/>
    </source>
</evidence>
<organism evidence="1 2">
    <name type="scientific">Candidatus Epulonipiscium fishelsonii</name>
    <dbReference type="NCBI Taxonomy" id="77094"/>
    <lineage>
        <taxon>Bacteria</taxon>
        <taxon>Bacillati</taxon>
        <taxon>Bacillota</taxon>
        <taxon>Clostridia</taxon>
        <taxon>Lachnospirales</taxon>
        <taxon>Lachnospiraceae</taxon>
        <taxon>Candidatus Epulonipiscium</taxon>
    </lineage>
</organism>
<accession>A0ACC8X8Y4</accession>
<proteinExistence type="predicted"/>
<dbReference type="EMBL" id="LJHD01000295">
    <property type="protein sequence ID" value="ONI38283.1"/>
    <property type="molecule type" value="Genomic_DNA"/>
</dbReference>
<sequence>MGKFFSNEVELALNYLYYGMTGEGTNPEEALILLNEAVAKDDVDAMFLLAKCYSDLSCIWRGHGILSNKSSEALFKKSILGGSSIGLLGAIGIAGLMEDYELRSYSSPKTLKAAYDKVYKMAEEGEAFCQYLVASAITLEDTFFIQGINLSNTNFTKDYIKYKLEALEWFKRSFEGGIYAAGNSLINIYSKGITGVVSPNKLKQNEIITYGAETLKNIEFMYDYYNLLRDRGDDKAAFEYTLKGMKCGDKRTFYRLGWLYMHGVGTEVNYTKAVECFENALSFVYEDMHKHIYGFLGQIYANGNEDIQKDLKKAVVYYIMADELDNTSKNDECALLLVLGKECTPNYKKAIELLERFLKNNKPTNISTYCQGLMYVEGLGYTQDIKKGMQYLKSVNIIEAHNKKAEFKRNIFGKWKRIQKKIIVEVKESSIAKNHLGEEPIGNNLKVTEKLNTAKEITDEPIQESIEANIIKGTTPEIIDDFNSDEASESIEFSATEVSEPVALKLNEDLPVSAPLDTTEISEPLDLSSTQDLPVSAPLDTTEISESLDLSSTQDLPVSAPLDTTEISESLDLSSTQDLPVSAPLDTEEVKEPLEFSFDKESSEQTEFSLTEETMKLDFNEEVTEPLELNTEKGPKINELNSSEKKLIKQKSKKKTGSAECLKEAKDVEILVESIETNFEEDLQEKSEKNTGYIEYLEDLEMHDPIELELLKEISELIEMDLPAEVDIEVTEVSGPIKLTTDIIGSIGETDIELNTTAQSINNIVIPTEEIHEKYSLIQSTEDALIPIQKLNEFTEETNTPILTKDIIIPSTELAEEMNPTKEVIDLIKEVNLEVSELITLTKDVVEFIEDVIDDAIDNIIEEAIEPVEIVAPAEDALEHYDTLINIDPSEQSAELEDCDTSITTVASTENALEHYDTSIDMDPSEQLAELEDCDTSITTVASTENALEHYDTSID</sequence>
<comment type="caution">
    <text evidence="1">The sequence shown here is derived from an EMBL/GenBank/DDBJ whole genome shotgun (WGS) entry which is preliminary data.</text>
</comment>
<name>A0ACC8X8Y4_9FIRM</name>